<dbReference type="RefSeq" id="WP_013150695.1">
    <property type="nucleotide sequence ID" value="NC_014209.1"/>
</dbReference>
<proteinExistence type="predicted"/>
<reference evidence="1 2" key="1">
    <citation type="submission" date="2010-05" db="EMBL/GenBank/DDBJ databases">
        <title>Complete sequence of Thermoanaerobacter mathranii subsp. mathranii mathranii str. A3.</title>
        <authorList>
            <consortium name="US DOE Joint Genome Institute"/>
            <person name="Lucas S."/>
            <person name="Copeland A."/>
            <person name="Lapidus A."/>
            <person name="Cheng J.-F."/>
            <person name="Bruce D."/>
            <person name="Goodwin L."/>
            <person name="Pitluck S."/>
            <person name="Held B."/>
            <person name="Detter J.C."/>
            <person name="Han C."/>
            <person name="Tapia R."/>
            <person name="Land M."/>
            <person name="Hauser L."/>
            <person name="Kyrpides N."/>
            <person name="Mikhailova N."/>
            <person name="Zhou J."/>
            <person name="Hemme C."/>
            <person name="Woyke T."/>
        </authorList>
    </citation>
    <scope>NUCLEOTIDE SEQUENCE [LARGE SCALE GENOMIC DNA]</scope>
    <source>
        <strain evidence="1 2">A3</strain>
    </source>
</reference>
<protein>
    <submittedName>
        <fullName evidence="1">Uncharacterized protein</fullName>
    </submittedName>
</protein>
<keyword evidence="2" id="KW-1185">Reference proteome</keyword>
<organism evidence="1 2">
    <name type="scientific">Thermoanaerobacter mathranii subsp. mathranii (strain DSM 11426 / CCUG 53645 / CIP 108742 / A3)</name>
    <dbReference type="NCBI Taxonomy" id="583358"/>
    <lineage>
        <taxon>Bacteria</taxon>
        <taxon>Bacillati</taxon>
        <taxon>Bacillota</taxon>
        <taxon>Clostridia</taxon>
        <taxon>Thermoanaerobacterales</taxon>
        <taxon>Thermoanaerobacteraceae</taxon>
        <taxon>Thermoanaerobacter</taxon>
    </lineage>
</organism>
<dbReference type="EMBL" id="CP002032">
    <property type="protein sequence ID" value="ADH61472.1"/>
    <property type="molecule type" value="Genomic_DNA"/>
</dbReference>
<sequence length="488" mass="58371">MQQDEVMKLREQLNKTPKTPKEISMLLKRIIKKQEEIVQIISILELFNETVYLYHVLFRKKSGANTLAYLDRETQNILETIKNIVDNTQYFGFMEEKIIKKTERAVRKYKDYFENAIDVLYGYYVESRYVNDVINDRARDFFSEELIDEGEFYEGVINFINEVEEEKEERIKEILSSIPFAMSKKRFYEYLTRGLEKDYSNYEAFLESVIDIEENFYGKLIEGYGDFFPHIAEKIEYLQSLDFKHMTREEVDTYFKKSIELIESIQQLREVCFSVLKIINRLLIVFVSKNSFKTLISKEPFIVDYIVFYNKLNRNSLEEIEKNIKTCDNVISNWYFELYRYNLLLGEIDYSDLDIREIIDEVILQKIEILSEFENLLNDTSEIVLEDGQVEEEPIDMAVIKGEIKKVISLIEDISRNMKNEYRKARLRRLMGIIPVPQNFEKEVLHYIKNSIELDNSQSRKLSFMHTVTKKIELYKDLKKNKKTFMKL</sequence>
<name>A0ABM5LRQ8_THEM3</name>
<evidence type="ECO:0000313" key="1">
    <source>
        <dbReference type="EMBL" id="ADH61472.1"/>
    </source>
</evidence>
<accession>A0ABM5LRQ8</accession>
<evidence type="ECO:0000313" key="2">
    <source>
        <dbReference type="Proteomes" id="UP000002064"/>
    </source>
</evidence>
<gene>
    <name evidence="1" type="ordered locus">Tmath_1773</name>
</gene>
<dbReference type="Proteomes" id="UP000002064">
    <property type="component" value="Chromosome"/>
</dbReference>